<feature type="transmembrane region" description="Helical" evidence="2">
    <location>
        <begin position="107"/>
        <end position="129"/>
    </location>
</feature>
<feature type="transmembrane region" description="Helical" evidence="2">
    <location>
        <begin position="289"/>
        <end position="314"/>
    </location>
</feature>
<keyword evidence="2" id="KW-0472">Membrane</keyword>
<evidence type="ECO:0000313" key="4">
    <source>
        <dbReference type="Proteomes" id="UP000198995"/>
    </source>
</evidence>
<evidence type="ECO:0000256" key="2">
    <source>
        <dbReference type="SAM" id="Phobius"/>
    </source>
</evidence>
<dbReference type="STRING" id="2741.SAMN04489866_10490"/>
<feature type="transmembrane region" description="Helical" evidence="2">
    <location>
        <begin position="255"/>
        <end position="283"/>
    </location>
</feature>
<dbReference type="RefSeq" id="WP_091791551.1">
    <property type="nucleotide sequence ID" value="NZ_FNAF01000004.1"/>
</dbReference>
<accession>A0A1G6VN49</accession>
<keyword evidence="4" id="KW-1185">Reference proteome</keyword>
<feature type="region of interest" description="Disordered" evidence="1">
    <location>
        <begin position="214"/>
        <end position="238"/>
    </location>
</feature>
<evidence type="ECO:0000256" key="1">
    <source>
        <dbReference type="SAM" id="MobiDB-lite"/>
    </source>
</evidence>
<gene>
    <name evidence="3" type="ORF">SAMN04489866_10490</name>
</gene>
<sequence length="412" mass="44376">MTKQAFLTALNDRLQVLNKNERQDIIDEYAAHINMKVQEGVSEEAAIAGFGDFDELVEDLLQAYHVDPAFAAEESDTVLSFVKRFGYFVDDTLDALLNLNRKEAGQLIVKGVILLIFVLIICGGIDMLISPMEYFVDDIHINAVAMVFGLILSLVVGLAKVAVWVYALYFLASRYVLAQARYDDGPRPAAPMAAPADQSGQSPVEPEIYAPQDARAAGTGPSAGAVPHRRHRRRSEDRVGNDEALMKALYFVVKAVVLVFILLPAVITMLSIFGLALAGLAGLMVGIPIVGPTVLVFGLGLLSLALIGLIWMVIYAEKPQKRPRKRPAEGSDKVLLPAAITMLSIICLVLAGPAGFIFGIPTVIPTVLVFGLGLLLLALIGLIWMVIHAKKPQKRSGKGLADGPDKEDGGAQ</sequence>
<dbReference type="Proteomes" id="UP000198995">
    <property type="component" value="Unassembled WGS sequence"/>
</dbReference>
<name>A0A1G6VN49_PEPNI</name>
<feature type="transmembrane region" description="Helical" evidence="2">
    <location>
        <begin position="334"/>
        <end position="358"/>
    </location>
</feature>
<protein>
    <submittedName>
        <fullName evidence="3">Uncharacterized membrane protein</fullName>
    </submittedName>
</protein>
<reference evidence="3 4" key="1">
    <citation type="submission" date="2016-10" db="EMBL/GenBank/DDBJ databases">
        <authorList>
            <person name="de Groot N.N."/>
        </authorList>
    </citation>
    <scope>NUCLEOTIDE SEQUENCE [LARGE SCALE GENOMIC DNA]</scope>
    <source>
        <strain evidence="3 4">DSM 20475</strain>
    </source>
</reference>
<proteinExistence type="predicted"/>
<dbReference type="Pfam" id="PF22564">
    <property type="entry name" value="HAAS"/>
    <property type="match status" value="1"/>
</dbReference>
<feature type="transmembrane region" description="Helical" evidence="2">
    <location>
        <begin position="141"/>
        <end position="171"/>
    </location>
</feature>
<keyword evidence="2" id="KW-0812">Transmembrane</keyword>
<dbReference type="EMBL" id="FNAF01000004">
    <property type="protein sequence ID" value="SDD54989.1"/>
    <property type="molecule type" value="Genomic_DNA"/>
</dbReference>
<dbReference type="AlphaFoldDB" id="A0A1G6VN49"/>
<keyword evidence="2" id="KW-1133">Transmembrane helix</keyword>
<dbReference type="OrthoDB" id="1779930at2"/>
<organism evidence="3 4">
    <name type="scientific">Peptococcus niger</name>
    <dbReference type="NCBI Taxonomy" id="2741"/>
    <lineage>
        <taxon>Bacteria</taxon>
        <taxon>Bacillati</taxon>
        <taxon>Bacillota</taxon>
        <taxon>Clostridia</taxon>
        <taxon>Eubacteriales</taxon>
        <taxon>Peptococcaceae</taxon>
        <taxon>Peptococcus</taxon>
    </lineage>
</organism>
<feature type="transmembrane region" description="Helical" evidence="2">
    <location>
        <begin position="364"/>
        <end position="387"/>
    </location>
</feature>
<evidence type="ECO:0000313" key="3">
    <source>
        <dbReference type="EMBL" id="SDD54989.1"/>
    </source>
</evidence>